<evidence type="ECO:0000313" key="2">
    <source>
        <dbReference type="EMBL" id="KPL72715.1"/>
    </source>
</evidence>
<sequence>MRRIENKWLRLLYGFLIMLVFMGITFSALPSWIETYGASENDVKAVYPGDEIIPEPSIIWTHGLTIAAPPEKVWPWIVQIGQSRGGFYSYTFIENMISQDQSYQNASMVNPQFQHPQPGDFIINNMLPIKEYKDGKYFLAATDDFFGMGWTWSWNLQASGSDSTRLIIRMKIKAPEGGSNPVMNWFLNAGGFVMEKAMLRGIKERAEGQSLPSPIEPLEIVIWVATLLTGLISGWLVFRQKDWLLPLGIGVVSLAALLVFTFIQPSLVWRIVILSVLIIAVWQCAKREENPKEKEQK</sequence>
<dbReference type="RefSeq" id="WP_062421213.1">
    <property type="nucleotide sequence ID" value="NZ_BBYA01000008.1"/>
</dbReference>
<dbReference type="SUPFAM" id="SSF55961">
    <property type="entry name" value="Bet v1-like"/>
    <property type="match status" value="1"/>
</dbReference>
<dbReference type="STRING" id="229920.ADM99_06445"/>
<comment type="caution">
    <text evidence="2">The sequence shown here is derived from an EMBL/GenBank/DDBJ whole genome shotgun (WGS) entry which is preliminary data.</text>
</comment>
<evidence type="ECO:0000256" key="1">
    <source>
        <dbReference type="SAM" id="Phobius"/>
    </source>
</evidence>
<name>A0A0P6XLL8_9CHLR</name>
<evidence type="ECO:0000313" key="3">
    <source>
        <dbReference type="Proteomes" id="UP000050430"/>
    </source>
</evidence>
<organism evidence="2 3">
    <name type="scientific">Leptolinea tardivitalis</name>
    <dbReference type="NCBI Taxonomy" id="229920"/>
    <lineage>
        <taxon>Bacteria</taxon>
        <taxon>Bacillati</taxon>
        <taxon>Chloroflexota</taxon>
        <taxon>Anaerolineae</taxon>
        <taxon>Anaerolineales</taxon>
        <taxon>Anaerolineaceae</taxon>
        <taxon>Leptolinea</taxon>
    </lineage>
</organism>
<protein>
    <submittedName>
        <fullName evidence="2">Uncharacterized protein</fullName>
    </submittedName>
</protein>
<keyword evidence="3" id="KW-1185">Reference proteome</keyword>
<keyword evidence="1" id="KW-0472">Membrane</keyword>
<keyword evidence="1" id="KW-0812">Transmembrane</keyword>
<feature type="transmembrane region" description="Helical" evidence="1">
    <location>
        <begin position="267"/>
        <end position="285"/>
    </location>
</feature>
<feature type="transmembrane region" description="Helical" evidence="1">
    <location>
        <begin position="243"/>
        <end position="261"/>
    </location>
</feature>
<keyword evidence="1" id="KW-1133">Transmembrane helix</keyword>
<feature type="transmembrane region" description="Helical" evidence="1">
    <location>
        <begin position="12"/>
        <end position="33"/>
    </location>
</feature>
<proteinExistence type="predicted"/>
<gene>
    <name evidence="2" type="ORF">ADM99_06445</name>
</gene>
<dbReference type="AlphaFoldDB" id="A0A0P6XLL8"/>
<feature type="transmembrane region" description="Helical" evidence="1">
    <location>
        <begin position="220"/>
        <end position="238"/>
    </location>
</feature>
<reference evidence="2 3" key="1">
    <citation type="submission" date="2015-07" db="EMBL/GenBank/DDBJ databases">
        <title>Genome sequence of Leptolinea tardivitalis DSM 16556.</title>
        <authorList>
            <person name="Hemp J."/>
            <person name="Ward L.M."/>
            <person name="Pace L.A."/>
            <person name="Fischer W.W."/>
        </authorList>
    </citation>
    <scope>NUCLEOTIDE SEQUENCE [LARGE SCALE GENOMIC DNA]</scope>
    <source>
        <strain evidence="2 3">YMTK-2</strain>
    </source>
</reference>
<dbReference type="EMBL" id="LGCK01000007">
    <property type="protein sequence ID" value="KPL72715.1"/>
    <property type="molecule type" value="Genomic_DNA"/>
</dbReference>
<dbReference type="Proteomes" id="UP000050430">
    <property type="component" value="Unassembled WGS sequence"/>
</dbReference>
<accession>A0A0P6XLL8</accession>